<proteinExistence type="inferred from homology"/>
<feature type="domain" description="Glutamine amidotransferase" evidence="6">
    <location>
        <begin position="4"/>
        <end position="186"/>
    </location>
</feature>
<dbReference type="FunFam" id="3.40.50.880:FF:000003">
    <property type="entry name" value="Anthranilate synthase component II"/>
    <property type="match status" value="1"/>
</dbReference>
<dbReference type="MEROPS" id="C26.959"/>
<evidence type="ECO:0000256" key="3">
    <source>
        <dbReference type="ARBA" id="ARBA00022679"/>
    </source>
</evidence>
<evidence type="ECO:0000313" key="9">
    <source>
        <dbReference type="EMBL" id="ACY13920.1"/>
    </source>
</evidence>
<dbReference type="EMBL" id="CP001804">
    <property type="protein sequence ID" value="ACY13920.1"/>
    <property type="molecule type" value="Genomic_DNA"/>
</dbReference>
<dbReference type="InterPro" id="IPR019999">
    <property type="entry name" value="Anth_synth_I-like"/>
</dbReference>
<dbReference type="Gene3D" id="3.60.120.10">
    <property type="entry name" value="Anthranilate synthase"/>
    <property type="match status" value="1"/>
</dbReference>
<dbReference type="InterPro" id="IPR017926">
    <property type="entry name" value="GATASE"/>
</dbReference>
<reference evidence="9 10" key="1">
    <citation type="journal article" date="2010" name="Stand. Genomic Sci.">
        <title>Complete genome sequence of Haliangium ochraceum type strain (SMP-2).</title>
        <authorList>
            <consortium name="US DOE Joint Genome Institute (JGI-PGF)"/>
            <person name="Ivanova N."/>
            <person name="Daum C."/>
            <person name="Lang E."/>
            <person name="Abt B."/>
            <person name="Kopitz M."/>
            <person name="Saunders E."/>
            <person name="Lapidus A."/>
            <person name="Lucas S."/>
            <person name="Glavina Del Rio T."/>
            <person name="Nolan M."/>
            <person name="Tice H."/>
            <person name="Copeland A."/>
            <person name="Cheng J.F."/>
            <person name="Chen F."/>
            <person name="Bruce D."/>
            <person name="Goodwin L."/>
            <person name="Pitluck S."/>
            <person name="Mavromatis K."/>
            <person name="Pati A."/>
            <person name="Mikhailova N."/>
            <person name="Chen A."/>
            <person name="Palaniappan K."/>
            <person name="Land M."/>
            <person name="Hauser L."/>
            <person name="Chang Y.J."/>
            <person name="Jeffries C.D."/>
            <person name="Detter J.C."/>
            <person name="Brettin T."/>
            <person name="Rohde M."/>
            <person name="Goker M."/>
            <person name="Bristow J."/>
            <person name="Markowitz V."/>
            <person name="Eisen J.A."/>
            <person name="Hugenholtz P."/>
            <person name="Kyrpides N.C."/>
            <person name="Klenk H.P."/>
        </authorList>
    </citation>
    <scope>NUCLEOTIDE SEQUENCE [LARGE SCALE GENOMIC DNA]</scope>
    <source>
        <strain evidence="10">DSM 14365 / CIP 107738 / JCM 11303 / AJ 13395 / SMP-2</strain>
    </source>
</reference>
<dbReference type="SUPFAM" id="SSF56322">
    <property type="entry name" value="ADC synthase"/>
    <property type="match status" value="1"/>
</dbReference>
<dbReference type="PANTHER" id="PTHR11236">
    <property type="entry name" value="AMINOBENZOATE/ANTHRANILATE SYNTHASE"/>
    <property type="match status" value="1"/>
</dbReference>
<keyword evidence="4" id="KW-0315">Glutamine amidotransferase</keyword>
<dbReference type="InterPro" id="IPR005801">
    <property type="entry name" value="ADC_synthase"/>
</dbReference>
<dbReference type="Pfam" id="PF04715">
    <property type="entry name" value="Anth_synt_I_N"/>
    <property type="match status" value="1"/>
</dbReference>
<dbReference type="InterPro" id="IPR005802">
    <property type="entry name" value="ADC_synth_comp_1"/>
</dbReference>
<evidence type="ECO:0000256" key="1">
    <source>
        <dbReference type="ARBA" id="ARBA00005970"/>
    </source>
</evidence>
<evidence type="ECO:0000313" key="10">
    <source>
        <dbReference type="Proteomes" id="UP000001880"/>
    </source>
</evidence>
<dbReference type="NCBIfam" id="TIGR00566">
    <property type="entry name" value="trpG_papA"/>
    <property type="match status" value="1"/>
</dbReference>
<dbReference type="Proteomes" id="UP000001880">
    <property type="component" value="Chromosome"/>
</dbReference>
<evidence type="ECO:0000256" key="4">
    <source>
        <dbReference type="ARBA" id="ARBA00022962"/>
    </source>
</evidence>
<dbReference type="InterPro" id="IPR006221">
    <property type="entry name" value="TrpG/PapA_dom"/>
</dbReference>
<dbReference type="PRINTS" id="PR00097">
    <property type="entry name" value="ANTSNTHASEII"/>
</dbReference>
<sequence length="762" mass="83265">MKTLLVDNYDSFTFNLYQMIAEVNGEEPIVIHNDQLAWTEVDESVYDNIVISPGPGRPERADDFGLSRDAIEHARIPLLGICLGHQGIGHVCGGRVVHAPTVMHGRRSSVFHNGAPLFRDIPQGVAVVRYHSLTLEEPLPPELERLAWTADGVLMGLRHRQRPLWGVQFHPESICTELGDQLLKNFRDLSAAHAASSGRPRVGGRGARQPQSVIPKGTRRERTSSALTLHTRQLAHMPDPEQVFVQLYGAARYAFWLDNAAQATGAERFSFMGAADGPHARALRYAATSGELEIRRTGEPTETGTGTGTGERVERRTQSIFDYLHRELDEMYVSSPELPFDFNSGFVGYFGYELKQECTGVRGHDSPHPDAQFLFADRFIVFDHVENTGFLVCLAHAREAEAARAWLDATERALGELGPVAPPQPCGGPRPVRFGLRRPPEDYCDDIRACLREIHEGETYEVCLTNMLSAELALDPLDFYRGLRRSNPAPKAMYLRFGDMAVASSSPESFLRITADGWVESKPIKGTLPRGSTPEDDAMLRTQLRDSEKNRSENLMIVDLLRNDLGIVCDIGTVSVPGLMLVESYRSVHQLVSTIRGHLREDMRAIDCVRATFPGGSMTGAPKVRTMHIIDDLERGARGVYSGSAGYLALGGAADLNIVIRTAVIESERVSIGVGGAIVALSDPEEEMGETVIKGDALMRAVAVAAHGSEGALDFAVDGVGGPRDLSWPVRKQATPVRAEPEPATEPATEGDGATTQKAASI</sequence>
<feature type="region of interest" description="Disordered" evidence="5">
    <location>
        <begin position="194"/>
        <end position="222"/>
    </location>
</feature>
<dbReference type="RefSeq" id="WP_012826529.1">
    <property type="nucleotide sequence ID" value="NC_013440.1"/>
</dbReference>
<dbReference type="InterPro" id="IPR029062">
    <property type="entry name" value="Class_I_gatase-like"/>
</dbReference>
<dbReference type="HOGENOM" id="CLU_006493_0_2_7"/>
<evidence type="ECO:0000256" key="2">
    <source>
        <dbReference type="ARBA" id="ARBA00013139"/>
    </source>
</evidence>
<dbReference type="GO" id="GO:0000162">
    <property type="term" value="P:L-tryptophan biosynthetic process"/>
    <property type="evidence" value="ECO:0007669"/>
    <property type="project" value="TreeGrafter"/>
</dbReference>
<evidence type="ECO:0000259" key="6">
    <source>
        <dbReference type="Pfam" id="PF00117"/>
    </source>
</evidence>
<dbReference type="Gene3D" id="3.40.50.880">
    <property type="match status" value="1"/>
</dbReference>
<dbReference type="CDD" id="cd01743">
    <property type="entry name" value="GATase1_Anthranilate_Synthase"/>
    <property type="match status" value="1"/>
</dbReference>
<evidence type="ECO:0000259" key="7">
    <source>
        <dbReference type="Pfam" id="PF00425"/>
    </source>
</evidence>
<dbReference type="eggNOG" id="COG0512">
    <property type="taxonomic scope" value="Bacteria"/>
</dbReference>
<dbReference type="Pfam" id="PF00425">
    <property type="entry name" value="Chorismate_bind"/>
    <property type="match status" value="1"/>
</dbReference>
<keyword evidence="3" id="KW-0808">Transferase</keyword>
<accession>D0LUN0</accession>
<feature type="domain" description="Chorismate-utilising enzyme C-terminal" evidence="7">
    <location>
        <begin position="441"/>
        <end position="694"/>
    </location>
</feature>
<dbReference type="InterPro" id="IPR015890">
    <property type="entry name" value="Chorismate_C"/>
</dbReference>
<feature type="region of interest" description="Disordered" evidence="5">
    <location>
        <begin position="293"/>
        <end position="312"/>
    </location>
</feature>
<name>D0LUN0_HALO1</name>
<comment type="similarity">
    <text evidence="1">In the C-terminal section; belongs to the anthranilate synthase component I family.</text>
</comment>
<dbReference type="EC" id="2.6.1.85" evidence="2"/>
<keyword evidence="10" id="KW-1185">Reference proteome</keyword>
<dbReference type="PRINTS" id="PR00096">
    <property type="entry name" value="GATASE"/>
</dbReference>
<dbReference type="KEGG" id="hoh:Hoch_1366"/>
<organism evidence="9 10">
    <name type="scientific">Haliangium ochraceum (strain DSM 14365 / JCM 11303 / SMP-2)</name>
    <dbReference type="NCBI Taxonomy" id="502025"/>
    <lineage>
        <taxon>Bacteria</taxon>
        <taxon>Pseudomonadati</taxon>
        <taxon>Myxococcota</taxon>
        <taxon>Polyangia</taxon>
        <taxon>Haliangiales</taxon>
        <taxon>Kofleriaceae</taxon>
        <taxon>Haliangium</taxon>
    </lineage>
</organism>
<gene>
    <name evidence="9" type="ordered locus">Hoch_1366</name>
</gene>
<dbReference type="InterPro" id="IPR006805">
    <property type="entry name" value="Anth_synth_I_N"/>
</dbReference>
<feature type="domain" description="Anthranilate synthase component I N-terminal" evidence="8">
    <location>
        <begin position="239"/>
        <end position="388"/>
    </location>
</feature>
<dbReference type="STRING" id="502025.Hoch_1366"/>
<dbReference type="PANTHER" id="PTHR11236:SF18">
    <property type="entry name" value="AMINODEOXYCHORISMATE SYNTHASE"/>
    <property type="match status" value="1"/>
</dbReference>
<feature type="region of interest" description="Disordered" evidence="5">
    <location>
        <begin position="728"/>
        <end position="762"/>
    </location>
</feature>
<dbReference type="SUPFAM" id="SSF52317">
    <property type="entry name" value="Class I glutamine amidotransferase-like"/>
    <property type="match status" value="1"/>
</dbReference>
<dbReference type="GO" id="GO:0009396">
    <property type="term" value="P:folic acid-containing compound biosynthetic process"/>
    <property type="evidence" value="ECO:0007669"/>
    <property type="project" value="InterPro"/>
</dbReference>
<dbReference type="GO" id="GO:0046820">
    <property type="term" value="F:4-amino-4-deoxychorismate synthase activity"/>
    <property type="evidence" value="ECO:0007669"/>
    <property type="project" value="UniProtKB-EC"/>
</dbReference>
<dbReference type="AlphaFoldDB" id="D0LUN0"/>
<evidence type="ECO:0000259" key="8">
    <source>
        <dbReference type="Pfam" id="PF04715"/>
    </source>
</evidence>
<evidence type="ECO:0000256" key="5">
    <source>
        <dbReference type="SAM" id="MobiDB-lite"/>
    </source>
</evidence>
<dbReference type="GO" id="GO:0005737">
    <property type="term" value="C:cytoplasm"/>
    <property type="evidence" value="ECO:0007669"/>
    <property type="project" value="TreeGrafter"/>
</dbReference>
<dbReference type="eggNOG" id="COG0147">
    <property type="taxonomic scope" value="Bacteria"/>
</dbReference>
<dbReference type="Pfam" id="PF00117">
    <property type="entry name" value="GATase"/>
    <property type="match status" value="1"/>
</dbReference>
<dbReference type="NCBIfam" id="TIGR00553">
    <property type="entry name" value="pabB"/>
    <property type="match status" value="1"/>
</dbReference>
<dbReference type="PROSITE" id="PS51273">
    <property type="entry name" value="GATASE_TYPE_1"/>
    <property type="match status" value="1"/>
</dbReference>
<protein>
    <recommendedName>
        <fullName evidence="2">aminodeoxychorismate synthase</fullName>
        <ecNumber evidence="2">2.6.1.85</ecNumber>
    </recommendedName>
</protein>
<dbReference type="PRINTS" id="PR00099">
    <property type="entry name" value="CPSGATASE"/>
</dbReference>
<dbReference type="GO" id="GO:0008153">
    <property type="term" value="P:4-aminobenzoate biosynthetic process"/>
    <property type="evidence" value="ECO:0007669"/>
    <property type="project" value="TreeGrafter"/>
</dbReference>